<accession>A0A5C6U8Z3</accession>
<dbReference type="GO" id="GO:0016717">
    <property type="term" value="F:oxidoreductase activity, acting on paired donors, with oxidation of a pair of donors resulting in the reduction of molecular oxygen to two molecules of water"/>
    <property type="evidence" value="ECO:0007669"/>
    <property type="project" value="TreeGrafter"/>
</dbReference>
<feature type="domain" description="Fatty acid desaturase" evidence="2">
    <location>
        <begin position="91"/>
        <end position="348"/>
    </location>
</feature>
<dbReference type="Pfam" id="PF00487">
    <property type="entry name" value="FA_desaturase"/>
    <property type="match status" value="1"/>
</dbReference>
<keyword evidence="4" id="KW-1185">Reference proteome</keyword>
<gene>
    <name evidence="3" type="ORF">FSB78_18690</name>
</gene>
<feature type="transmembrane region" description="Helical" evidence="1">
    <location>
        <begin position="172"/>
        <end position="192"/>
    </location>
</feature>
<evidence type="ECO:0000313" key="4">
    <source>
        <dbReference type="Proteomes" id="UP000321250"/>
    </source>
</evidence>
<comment type="caution">
    <text evidence="3">The sequence shown here is derived from an EMBL/GenBank/DDBJ whole genome shotgun (WGS) entry which is preliminary data.</text>
</comment>
<dbReference type="GO" id="GO:0016020">
    <property type="term" value="C:membrane"/>
    <property type="evidence" value="ECO:0007669"/>
    <property type="project" value="TreeGrafter"/>
</dbReference>
<keyword evidence="1" id="KW-0472">Membrane</keyword>
<organism evidence="3 4">
    <name type="scientific">Sphingomonas ginsenosidivorax</name>
    <dbReference type="NCBI Taxonomy" id="862135"/>
    <lineage>
        <taxon>Bacteria</taxon>
        <taxon>Pseudomonadati</taxon>
        <taxon>Pseudomonadota</taxon>
        <taxon>Alphaproteobacteria</taxon>
        <taxon>Sphingomonadales</taxon>
        <taxon>Sphingomonadaceae</taxon>
        <taxon>Sphingomonas</taxon>
    </lineage>
</organism>
<proteinExistence type="predicted"/>
<protein>
    <submittedName>
        <fullName evidence="3">Fatty acid desaturase</fullName>
    </submittedName>
</protein>
<sequence>MCKVVTHDPVEGVRVQLASGLSVAAPSCTELKTPRRCAEEKTMLRTAAALTHDLKRPRAIIYWVDMLAAAVIGYGALMFAASARTTPVVIAAGIVSVLALYRALSFIHEVSHIKHAALPGFRLIWNIVVGIPMLVPSFMYDGIHNLHHAKSRYGTKDDPEYLSLALMMPSTLLLFILVSAMAPVGVILRFAVLTPLSLLSKRLRLVAIERYSSLTINPSFRRRMPTGDARKLFMQLEAAASVWAIMLLAMVAYGTISLHGFIVGLIIGSSIALLNQVRTLTAHLWENEGEAMSLTAQYLDSVNVPPPTLLPMLWAPVGLRYHALHHLLPSLPYHALGEAHRRLTAALGVGSSYHKANHPGLFGLVSRITRKTRNSDQPR</sequence>
<dbReference type="InterPro" id="IPR012171">
    <property type="entry name" value="Fatty_acid_desaturase"/>
</dbReference>
<evidence type="ECO:0000259" key="2">
    <source>
        <dbReference type="Pfam" id="PF00487"/>
    </source>
</evidence>
<keyword evidence="1" id="KW-1133">Transmembrane helix</keyword>
<dbReference type="Proteomes" id="UP000321250">
    <property type="component" value="Unassembled WGS sequence"/>
</dbReference>
<feature type="transmembrane region" description="Helical" evidence="1">
    <location>
        <begin position="87"/>
        <end position="104"/>
    </location>
</feature>
<evidence type="ECO:0000313" key="3">
    <source>
        <dbReference type="EMBL" id="TXC68065.1"/>
    </source>
</evidence>
<dbReference type="PANTHER" id="PTHR19353">
    <property type="entry name" value="FATTY ACID DESATURASE 2"/>
    <property type="match status" value="1"/>
</dbReference>
<dbReference type="CDD" id="cd01060">
    <property type="entry name" value="Membrane-FADS-like"/>
    <property type="match status" value="1"/>
</dbReference>
<dbReference type="InterPro" id="IPR005804">
    <property type="entry name" value="FA_desaturase_dom"/>
</dbReference>
<dbReference type="EMBL" id="VOQR01000002">
    <property type="protein sequence ID" value="TXC68065.1"/>
    <property type="molecule type" value="Genomic_DNA"/>
</dbReference>
<keyword evidence="1" id="KW-0812">Transmembrane</keyword>
<dbReference type="PANTHER" id="PTHR19353:SF19">
    <property type="entry name" value="DELTA(5) FATTY ACID DESATURASE C-RELATED"/>
    <property type="match status" value="1"/>
</dbReference>
<reference evidence="3 4" key="1">
    <citation type="journal article" date="2013" name="Antonie Van Leeuwenhoek">
        <title>Sphingomonas ginsenosidivorax sp. nov., with the ability to transform ginsenosides.</title>
        <authorList>
            <person name="Jin X.F."/>
            <person name="Kim J.K."/>
            <person name="Liu Q.M."/>
            <person name="Kang M.S."/>
            <person name="He D."/>
            <person name="Jin F.X."/>
            <person name="Kim S.C."/>
            <person name="Im W.T."/>
        </authorList>
    </citation>
    <scope>NUCLEOTIDE SEQUENCE [LARGE SCALE GENOMIC DNA]</scope>
    <source>
        <strain evidence="3 4">KHI67</strain>
    </source>
</reference>
<name>A0A5C6U8Z3_9SPHN</name>
<dbReference type="AlphaFoldDB" id="A0A5C6U8Z3"/>
<evidence type="ECO:0000256" key="1">
    <source>
        <dbReference type="SAM" id="Phobius"/>
    </source>
</evidence>
<feature type="transmembrane region" description="Helical" evidence="1">
    <location>
        <begin position="116"/>
        <end position="135"/>
    </location>
</feature>
<feature type="transmembrane region" description="Helical" evidence="1">
    <location>
        <begin position="60"/>
        <end position="81"/>
    </location>
</feature>
<dbReference type="OrthoDB" id="9792534at2"/>
<dbReference type="GO" id="GO:0008610">
    <property type="term" value="P:lipid biosynthetic process"/>
    <property type="evidence" value="ECO:0007669"/>
    <property type="project" value="UniProtKB-ARBA"/>
</dbReference>